<feature type="compositionally biased region" description="Basic and acidic residues" evidence="1">
    <location>
        <begin position="196"/>
        <end position="206"/>
    </location>
</feature>
<dbReference type="GeneID" id="37641657"/>
<evidence type="ECO:0000259" key="2">
    <source>
        <dbReference type="Pfam" id="PF26490"/>
    </source>
</evidence>
<accession>A0A346PGX9</accession>
<dbReference type="EMBL" id="CP024047">
    <property type="protein sequence ID" value="AXR78774.1"/>
    <property type="molecule type" value="Genomic_DNA"/>
</dbReference>
<dbReference type="Proteomes" id="UP000258613">
    <property type="component" value="Chromosome"/>
</dbReference>
<dbReference type="KEGG" id="nag:AArcMg_1162"/>
<proteinExistence type="predicted"/>
<dbReference type="Pfam" id="PF26490">
    <property type="entry name" value="DUF8159"/>
    <property type="match status" value="1"/>
</dbReference>
<evidence type="ECO:0000313" key="4">
    <source>
        <dbReference type="EMBL" id="AXR81178.1"/>
    </source>
</evidence>
<sequence>MRDAPGNPTDTADDTSRRCSHLGEGVTAASSGSERFTRRQALAAAGTLSLGMTAGCLDSVPFLNSSRVPIEPEAPGDDPDASPEEFYYILEDNGIIVDELYHDTENNDLLLFYESEATDREASDDEIGLIYILFRDGLVERGSDINHLYTEVIDGFETQVEGWGVNSDWARQDLDGEVDELAVWNQIVTTMVYPDGEERFDEHDQPNDTDTETNESDAELETHDAGNATGDGTDVE</sequence>
<feature type="domain" description="DUF8159" evidence="2">
    <location>
        <begin position="77"/>
        <end position="195"/>
    </location>
</feature>
<name>A0A346PNT3_9EURY</name>
<accession>A0A346PNT3</accession>
<dbReference type="KEGG" id="nan:AArc1_2459"/>
<evidence type="ECO:0000313" key="6">
    <source>
        <dbReference type="Proteomes" id="UP000258707"/>
    </source>
</evidence>
<gene>
    <name evidence="3" type="ORF">AArc1_2459</name>
    <name evidence="4" type="ORF">AArcMg_1162</name>
</gene>
<organism evidence="4 5">
    <name type="scientific">Natrarchaeobaculum sulfurireducens</name>
    <dbReference type="NCBI Taxonomy" id="2044521"/>
    <lineage>
        <taxon>Archaea</taxon>
        <taxon>Methanobacteriati</taxon>
        <taxon>Methanobacteriota</taxon>
        <taxon>Stenosarchaea group</taxon>
        <taxon>Halobacteria</taxon>
        <taxon>Halobacteriales</taxon>
        <taxon>Natrialbaceae</taxon>
        <taxon>Natrarchaeobaculum</taxon>
    </lineage>
</organism>
<dbReference type="OrthoDB" id="206104at2157"/>
<evidence type="ECO:0000256" key="1">
    <source>
        <dbReference type="SAM" id="MobiDB-lite"/>
    </source>
</evidence>
<dbReference type="Proteomes" id="UP000258707">
    <property type="component" value="Chromosome"/>
</dbReference>
<reference evidence="4" key="3">
    <citation type="journal article" date="2019" name="Int. J. Syst. Evol. Microbiol.">
        <title>Natronolimnobius sulfurireducens sp. nov. and Halalkaliarchaeum desulfuricum gen. nov., sp. nov., the first sulfur-respiring alkaliphilic haloarchaea from hypersaline alkaline lakes.</title>
        <authorList>
            <person name="Sorokin D.Y."/>
            <person name="Yakimov M."/>
            <person name="Messina E."/>
            <person name="Merkel A.Y."/>
            <person name="Bale N.J."/>
            <person name="Sinninghe Damste J.S."/>
        </authorList>
    </citation>
    <scope>NUCLEOTIDE SEQUENCE</scope>
    <source>
        <strain evidence="4">AArc-Mg</strain>
        <strain evidence="3">AArc1</strain>
    </source>
</reference>
<dbReference type="AlphaFoldDB" id="A0A346PNT3"/>
<feature type="region of interest" description="Disordered" evidence="1">
    <location>
        <begin position="196"/>
        <end position="236"/>
    </location>
</feature>
<reference evidence="6" key="1">
    <citation type="submission" date="2017-10" db="EMBL/GenBank/DDBJ databases">
        <title>Phenotypic and genomic properties of facultatively anaerobic sulfur-reducing natronoarchaea from hypersaline soda lakes.</title>
        <authorList>
            <person name="Sorokin D.Y."/>
            <person name="Kublanov I.V."/>
            <person name="Roman P."/>
            <person name="Sinninghe Damste J.S."/>
            <person name="Golyshin P.N."/>
            <person name="Rojo D."/>
            <person name="Ciordia S."/>
            <person name="Mena Md.C."/>
            <person name="Ferrer M."/>
            <person name="Messina E."/>
            <person name="Smedile F."/>
            <person name="La Spada G."/>
            <person name="La Cono V."/>
            <person name="Yakimov M.M."/>
        </authorList>
    </citation>
    <scope>NUCLEOTIDE SEQUENCE [LARGE SCALE GENOMIC DNA]</scope>
    <source>
        <strain evidence="6">AArc1</strain>
    </source>
</reference>
<evidence type="ECO:0000313" key="5">
    <source>
        <dbReference type="Proteomes" id="UP000258613"/>
    </source>
</evidence>
<dbReference type="RefSeq" id="WP_117364806.1">
    <property type="nucleotide sequence ID" value="NZ_CP024047.1"/>
</dbReference>
<dbReference type="EMBL" id="CP027033">
    <property type="protein sequence ID" value="AXR81178.1"/>
    <property type="molecule type" value="Genomic_DNA"/>
</dbReference>
<protein>
    <recommendedName>
        <fullName evidence="2">DUF8159 domain-containing protein</fullName>
    </recommendedName>
</protein>
<evidence type="ECO:0000313" key="3">
    <source>
        <dbReference type="EMBL" id="AXR78774.1"/>
    </source>
</evidence>
<keyword evidence="5" id="KW-1185">Reference proteome</keyword>
<reference evidence="5" key="2">
    <citation type="submission" date="2018-02" db="EMBL/GenBank/DDBJ databases">
        <title>Phenotypic and genomic properties of facultatively anaerobic sulfur-reducing natronoarchaea from hypersaline soda lakes.</title>
        <authorList>
            <person name="Sorokin D.Y."/>
            <person name="Kublanov I.V."/>
            <person name="Roman P."/>
            <person name="Sinninghe Damste J.S."/>
            <person name="Golyshin P.N."/>
            <person name="Rojo D."/>
            <person name="Ciordia S."/>
            <person name="Mena M.D.C."/>
            <person name="Ferrer M."/>
            <person name="Messina E."/>
            <person name="Smedile F."/>
            <person name="La Spada G."/>
            <person name="La Cono V."/>
            <person name="Yakimov M.M."/>
        </authorList>
    </citation>
    <scope>NUCLEOTIDE SEQUENCE [LARGE SCALE GENOMIC DNA]</scope>
    <source>
        <strain evidence="5">AArc-Mg</strain>
    </source>
</reference>
<feature type="compositionally biased region" description="Acidic residues" evidence="1">
    <location>
        <begin position="207"/>
        <end position="219"/>
    </location>
</feature>
<dbReference type="InterPro" id="IPR058473">
    <property type="entry name" value="DUF8159"/>
</dbReference>